<dbReference type="SUPFAM" id="SSF63411">
    <property type="entry name" value="LuxS/MPP-like metallohydrolase"/>
    <property type="match status" value="2"/>
</dbReference>
<evidence type="ECO:0000259" key="1">
    <source>
        <dbReference type="Pfam" id="PF00675"/>
    </source>
</evidence>
<gene>
    <name evidence="3" type="ORF">Llon_1835</name>
</gene>
<dbReference type="Gene3D" id="3.30.830.10">
    <property type="entry name" value="Metalloenzyme, LuxS/M16 peptidase-like"/>
    <property type="match status" value="2"/>
</dbReference>
<dbReference type="InterPro" id="IPR007863">
    <property type="entry name" value="Peptidase_M16_C"/>
</dbReference>
<dbReference type="AlphaFoldDB" id="A0A0W0VHR5"/>
<dbReference type="PATRIC" id="fig|45068.5.peg.1995"/>
<reference evidence="3 4" key="1">
    <citation type="submission" date="2015-11" db="EMBL/GenBank/DDBJ databases">
        <title>Genomic analysis of 38 Legionella species identifies large and diverse effector repertoires.</title>
        <authorList>
            <person name="Burstein D."/>
            <person name="Amaro F."/>
            <person name="Zusman T."/>
            <person name="Lifshitz Z."/>
            <person name="Cohen O."/>
            <person name="Gilbert J.A."/>
            <person name="Pupko T."/>
            <person name="Shuman H.A."/>
            <person name="Segal G."/>
        </authorList>
    </citation>
    <scope>NUCLEOTIDE SEQUENCE [LARGE SCALE GENOMIC DNA]</scope>
    <source>
        <strain evidence="3 4">ATCC 49505</strain>
    </source>
</reference>
<name>A0A0W0VHR5_9GAMM</name>
<evidence type="ECO:0000313" key="4">
    <source>
        <dbReference type="Proteomes" id="UP000054997"/>
    </source>
</evidence>
<dbReference type="STRING" id="45068.Llon_1835"/>
<proteinExistence type="predicted"/>
<keyword evidence="3" id="KW-0645">Protease</keyword>
<dbReference type="InterPro" id="IPR011249">
    <property type="entry name" value="Metalloenz_LuxS/M16"/>
</dbReference>
<dbReference type="InterPro" id="IPR011765">
    <property type="entry name" value="Pept_M16_N"/>
</dbReference>
<dbReference type="GO" id="GO:0008233">
    <property type="term" value="F:peptidase activity"/>
    <property type="evidence" value="ECO:0007669"/>
    <property type="project" value="UniProtKB-KW"/>
</dbReference>
<sequence>MRRFFTYPFYPKIEIFYPRFLKCCKIKKQAVKKPATSGRMSVLLCLFFVLSTSFAQDNISLKHWQTSKGARVVFYEAHEVPMLDIIVAFKAGSAYDGEQHGLSALTASMLNQGNGGFDANAIAEKLADTGAQFSSDSNRDMVALSLRSLTEPPALEKALATFALIINQPDFPKQAFVIEKNQQLMAIRQAEESPDEIANQTFFKVLYGNHPYAHPVNGDAEHVSSLEVEDIRQFYRQYFTARNAVIVLAGAISEEKAHKIAEQLSKKLPQGEPAAPIKKPQPLDEEMNIEVPFPSSQTIIRLGQLGIDHHDPQYFPLLVGNYILGGGSLVSRLSEELREKRGLTYGVSSQFVPMPGDGPFVIGLSTRREQTAEAIEVTRDTLTSFVKTGPTQAELTAAKQYLTGSFPLSLASNRNIADMLLKIAFYQLPDDYLAQYTARIDTVTLEEIKNAFQQKLHPDKLLQVTVGKK</sequence>
<comment type="caution">
    <text evidence="3">The sequence shown here is derived from an EMBL/GenBank/DDBJ whole genome shotgun (WGS) entry which is preliminary data.</text>
</comment>
<evidence type="ECO:0000313" key="3">
    <source>
        <dbReference type="EMBL" id="KTD19663.1"/>
    </source>
</evidence>
<dbReference type="Pfam" id="PF05193">
    <property type="entry name" value="Peptidase_M16_C"/>
    <property type="match status" value="1"/>
</dbReference>
<evidence type="ECO:0000259" key="2">
    <source>
        <dbReference type="Pfam" id="PF05193"/>
    </source>
</evidence>
<keyword evidence="4" id="KW-1185">Reference proteome</keyword>
<dbReference type="Pfam" id="PF00675">
    <property type="entry name" value="Peptidase_M16"/>
    <property type="match status" value="1"/>
</dbReference>
<dbReference type="PANTHER" id="PTHR11851">
    <property type="entry name" value="METALLOPROTEASE"/>
    <property type="match status" value="1"/>
</dbReference>
<dbReference type="GO" id="GO:0006508">
    <property type="term" value="P:proteolysis"/>
    <property type="evidence" value="ECO:0007669"/>
    <property type="project" value="UniProtKB-KW"/>
</dbReference>
<feature type="domain" description="Peptidase M16 C-terminal" evidence="2">
    <location>
        <begin position="226"/>
        <end position="401"/>
    </location>
</feature>
<dbReference type="EMBL" id="LNYK01000033">
    <property type="protein sequence ID" value="KTD19663.1"/>
    <property type="molecule type" value="Genomic_DNA"/>
</dbReference>
<accession>A0A0W0VHR5</accession>
<dbReference type="PANTHER" id="PTHR11851:SF224">
    <property type="entry name" value="PROCESSING PROTEASE"/>
    <property type="match status" value="1"/>
</dbReference>
<organism evidence="3 4">
    <name type="scientific">Legionella londiniensis</name>
    <dbReference type="NCBI Taxonomy" id="45068"/>
    <lineage>
        <taxon>Bacteria</taxon>
        <taxon>Pseudomonadati</taxon>
        <taxon>Pseudomonadota</taxon>
        <taxon>Gammaproteobacteria</taxon>
        <taxon>Legionellales</taxon>
        <taxon>Legionellaceae</taxon>
        <taxon>Legionella</taxon>
    </lineage>
</organism>
<dbReference type="GO" id="GO:0046872">
    <property type="term" value="F:metal ion binding"/>
    <property type="evidence" value="ECO:0007669"/>
    <property type="project" value="InterPro"/>
</dbReference>
<protein>
    <submittedName>
        <fullName evidence="3">Zinc protease (Peptidase, M16 family)</fullName>
    </submittedName>
</protein>
<feature type="domain" description="Peptidase M16 N-terminal" evidence="1">
    <location>
        <begin position="76"/>
        <end position="217"/>
    </location>
</feature>
<dbReference type="Proteomes" id="UP000054997">
    <property type="component" value="Unassembled WGS sequence"/>
</dbReference>
<dbReference type="InterPro" id="IPR050361">
    <property type="entry name" value="MPP/UQCRC_Complex"/>
</dbReference>
<keyword evidence="3" id="KW-0378">Hydrolase</keyword>